<keyword evidence="2 4" id="KW-0238">DNA-binding</keyword>
<dbReference type="PANTHER" id="PTHR30349:SF41">
    <property type="entry name" value="INTEGRASE_RECOMBINASE PROTEIN MJ0367-RELATED"/>
    <property type="match status" value="1"/>
</dbReference>
<organism evidence="7 8">
    <name type="scientific">Halalkalibacter alkaliphilus</name>
    <dbReference type="NCBI Taxonomy" id="2917993"/>
    <lineage>
        <taxon>Bacteria</taxon>
        <taxon>Bacillati</taxon>
        <taxon>Bacillota</taxon>
        <taxon>Bacilli</taxon>
        <taxon>Bacillales</taxon>
        <taxon>Bacillaceae</taxon>
        <taxon>Halalkalibacter</taxon>
    </lineage>
</organism>
<dbReference type="AlphaFoldDB" id="A0A9X2CSA8"/>
<dbReference type="InterPro" id="IPR044068">
    <property type="entry name" value="CB"/>
</dbReference>
<evidence type="ECO:0000259" key="6">
    <source>
        <dbReference type="PROSITE" id="PS51900"/>
    </source>
</evidence>
<dbReference type="EMBL" id="JAKRYL010000008">
    <property type="protein sequence ID" value="MCL7747345.1"/>
    <property type="molecule type" value="Genomic_DNA"/>
</dbReference>
<evidence type="ECO:0000256" key="1">
    <source>
        <dbReference type="ARBA" id="ARBA00008857"/>
    </source>
</evidence>
<dbReference type="GO" id="GO:0006310">
    <property type="term" value="P:DNA recombination"/>
    <property type="evidence" value="ECO:0007669"/>
    <property type="project" value="UniProtKB-KW"/>
</dbReference>
<dbReference type="PROSITE" id="PS51898">
    <property type="entry name" value="TYR_RECOMBINASE"/>
    <property type="match status" value="1"/>
</dbReference>
<evidence type="ECO:0000313" key="7">
    <source>
        <dbReference type="EMBL" id="MCL7747345.1"/>
    </source>
</evidence>
<dbReference type="InterPro" id="IPR010998">
    <property type="entry name" value="Integrase_recombinase_N"/>
</dbReference>
<accession>A0A9X2CSA8</accession>
<gene>
    <name evidence="7" type="ORF">MF646_09455</name>
</gene>
<comment type="caution">
    <text evidence="7">The sequence shown here is derived from an EMBL/GenBank/DDBJ whole genome shotgun (WGS) entry which is preliminary data.</text>
</comment>
<dbReference type="SUPFAM" id="SSF56349">
    <property type="entry name" value="DNA breaking-rejoining enzymes"/>
    <property type="match status" value="1"/>
</dbReference>
<comment type="similarity">
    <text evidence="1">Belongs to the 'phage' integrase family.</text>
</comment>
<dbReference type="GO" id="GO:0003677">
    <property type="term" value="F:DNA binding"/>
    <property type="evidence" value="ECO:0007669"/>
    <property type="project" value="UniProtKB-UniRule"/>
</dbReference>
<keyword evidence="3" id="KW-0233">DNA recombination</keyword>
<dbReference type="PANTHER" id="PTHR30349">
    <property type="entry name" value="PHAGE INTEGRASE-RELATED"/>
    <property type="match status" value="1"/>
</dbReference>
<dbReference type="InterPro" id="IPR013762">
    <property type="entry name" value="Integrase-like_cat_sf"/>
</dbReference>
<dbReference type="Pfam" id="PF00589">
    <property type="entry name" value="Phage_integrase"/>
    <property type="match status" value="1"/>
</dbReference>
<reference evidence="7" key="1">
    <citation type="submission" date="2022-02" db="EMBL/GenBank/DDBJ databases">
        <title>Halalkalibacter sp. nov. isolated from Lonar Lake, India.</title>
        <authorList>
            <person name="Joshi A."/>
            <person name="Thite S."/>
            <person name="Lodha T."/>
        </authorList>
    </citation>
    <scope>NUCLEOTIDE SEQUENCE</scope>
    <source>
        <strain evidence="7">MEB205</strain>
    </source>
</reference>
<dbReference type="InterPro" id="IPR011010">
    <property type="entry name" value="DNA_brk_join_enz"/>
</dbReference>
<dbReference type="InterPro" id="IPR025269">
    <property type="entry name" value="SAM-like_dom"/>
</dbReference>
<dbReference type="Pfam" id="PF13102">
    <property type="entry name" value="Phage_int_SAM_5"/>
    <property type="match status" value="1"/>
</dbReference>
<evidence type="ECO:0000259" key="5">
    <source>
        <dbReference type="PROSITE" id="PS51898"/>
    </source>
</evidence>
<feature type="domain" description="Tyr recombinase" evidence="5">
    <location>
        <begin position="132"/>
        <end position="316"/>
    </location>
</feature>
<evidence type="ECO:0000313" key="8">
    <source>
        <dbReference type="Proteomes" id="UP001139150"/>
    </source>
</evidence>
<dbReference type="PROSITE" id="PS51900">
    <property type="entry name" value="CB"/>
    <property type="match status" value="1"/>
</dbReference>
<sequence length="325" mass="38024">MLIEYRNNIKLEDAFEEFIFQKKIGGEKARTIKDHITHLNYFKGFLKLRNKAFTYLEQIDKKTCQKYIEYMLEEKVLYDDHRHITKDKKGLSPSTINIRTNSLKAQFNFYVEEGYIQQSPWKGIKKLKVDETEPKFLSVKDYSLLLKAPDRKTFHGFRDYCIINILLDDGPRITETLNLTLDDVNLEELYIKFPSQVTKDGEFRIVPIRKRTGFLLKQLIKMNNEVNDESFHIFISSTTGKKLAASSFRSNLTKYKEKAGITESVHPHKLRHTFCIDYLRNGGDPRSMMAIMGHTTEVASKKYSRFSTNTLREIKGKHSPLSKKD</sequence>
<keyword evidence="8" id="KW-1185">Reference proteome</keyword>
<dbReference type="GO" id="GO:0015074">
    <property type="term" value="P:DNA integration"/>
    <property type="evidence" value="ECO:0007669"/>
    <property type="project" value="InterPro"/>
</dbReference>
<dbReference type="Gene3D" id="1.10.443.10">
    <property type="entry name" value="Intergrase catalytic core"/>
    <property type="match status" value="1"/>
</dbReference>
<dbReference type="Proteomes" id="UP001139150">
    <property type="component" value="Unassembled WGS sequence"/>
</dbReference>
<name>A0A9X2CSA8_9BACI</name>
<dbReference type="CDD" id="cd00397">
    <property type="entry name" value="DNA_BRE_C"/>
    <property type="match status" value="1"/>
</dbReference>
<feature type="domain" description="Core-binding (CB)" evidence="6">
    <location>
        <begin position="9"/>
        <end position="111"/>
    </location>
</feature>
<evidence type="ECO:0000256" key="2">
    <source>
        <dbReference type="ARBA" id="ARBA00023125"/>
    </source>
</evidence>
<dbReference type="RefSeq" id="WP_250096249.1">
    <property type="nucleotide sequence ID" value="NZ_JAKRYL010000008.1"/>
</dbReference>
<evidence type="ECO:0000256" key="3">
    <source>
        <dbReference type="ARBA" id="ARBA00023172"/>
    </source>
</evidence>
<dbReference type="InterPro" id="IPR002104">
    <property type="entry name" value="Integrase_catalytic"/>
</dbReference>
<proteinExistence type="inferred from homology"/>
<dbReference type="InterPro" id="IPR050090">
    <property type="entry name" value="Tyrosine_recombinase_XerCD"/>
</dbReference>
<protein>
    <submittedName>
        <fullName evidence="7">Tyrosine-type recombinase/integrase</fullName>
    </submittedName>
</protein>
<evidence type="ECO:0000256" key="4">
    <source>
        <dbReference type="PROSITE-ProRule" id="PRU01248"/>
    </source>
</evidence>
<dbReference type="Gene3D" id="1.10.150.130">
    <property type="match status" value="1"/>
</dbReference>